<name>A0A2N7X061_9BURK</name>
<protein>
    <submittedName>
        <fullName evidence="2">Uncharacterized protein</fullName>
    </submittedName>
</protein>
<evidence type="ECO:0000313" key="2">
    <source>
        <dbReference type="EMBL" id="PMS34961.1"/>
    </source>
</evidence>
<dbReference type="EMBL" id="PNYC01000014">
    <property type="protein sequence ID" value="PMS34961.1"/>
    <property type="molecule type" value="Genomic_DNA"/>
</dbReference>
<proteinExistence type="predicted"/>
<dbReference type="AlphaFoldDB" id="A0A2N7X061"/>
<sequence>MRAQVVAIAIAGAVVGTVGSMDVYGQPRRGAAESQPPPRRFLPRTQRQQASAAASDPIVRTTTLLDFDTTQRDGHMTPEERHLLRQHIEDAVRELYKR</sequence>
<reference evidence="2 3" key="1">
    <citation type="submission" date="2018-01" db="EMBL/GenBank/DDBJ databases">
        <title>Whole genome analyses suggest that Burkholderia sensu lato contains two further novel genera in the rhizoxinica-symbiotica group Mycetohabitans gen. nov., and Trinickia gen. nov.: implications for the evolution of diazotrophy and nodulation in the Burkholderiaceae.</title>
        <authorList>
            <person name="Estrada-de los Santos P."/>
            <person name="Palmer M."/>
            <person name="Chavez-Ramirez B."/>
            <person name="Beukes C."/>
            <person name="Steenkamp E.T."/>
            <person name="Hirsch A.M."/>
            <person name="Manyaka P."/>
            <person name="Maluk M."/>
            <person name="Lafos M."/>
            <person name="Crook M."/>
            <person name="Gross E."/>
            <person name="Simon M.F."/>
            <person name="Bueno dos Reis Junior F."/>
            <person name="Poole P.S."/>
            <person name="Venter S.N."/>
            <person name="James E.K."/>
        </authorList>
    </citation>
    <scope>NUCLEOTIDE SEQUENCE [LARGE SCALE GENOMIC DNA]</scope>
    <source>
        <strain evidence="2 3">JPY 581</strain>
    </source>
</reference>
<comment type="caution">
    <text evidence="2">The sequence shown here is derived from an EMBL/GenBank/DDBJ whole genome shotgun (WGS) entry which is preliminary data.</text>
</comment>
<dbReference type="OrthoDB" id="9132789at2"/>
<evidence type="ECO:0000313" key="3">
    <source>
        <dbReference type="Proteomes" id="UP000235777"/>
    </source>
</evidence>
<organism evidence="2 3">
    <name type="scientific">Trinickia symbiotica</name>
    <dbReference type="NCBI Taxonomy" id="863227"/>
    <lineage>
        <taxon>Bacteria</taxon>
        <taxon>Pseudomonadati</taxon>
        <taxon>Pseudomonadota</taxon>
        <taxon>Betaproteobacteria</taxon>
        <taxon>Burkholderiales</taxon>
        <taxon>Burkholderiaceae</taxon>
        <taxon>Trinickia</taxon>
    </lineage>
</organism>
<gene>
    <name evidence="2" type="ORF">C0Z20_20980</name>
</gene>
<evidence type="ECO:0000256" key="1">
    <source>
        <dbReference type="SAM" id="MobiDB-lite"/>
    </source>
</evidence>
<keyword evidence="3" id="KW-1185">Reference proteome</keyword>
<accession>A0A2N7X061</accession>
<dbReference type="Proteomes" id="UP000235777">
    <property type="component" value="Unassembled WGS sequence"/>
</dbReference>
<feature type="region of interest" description="Disordered" evidence="1">
    <location>
        <begin position="23"/>
        <end position="58"/>
    </location>
</feature>